<gene>
    <name evidence="3" type="ORF">ACHFJ0_17475</name>
</gene>
<reference evidence="3 4" key="1">
    <citation type="submission" date="2024-10" db="EMBL/GenBank/DDBJ databases">
        <title>Paracoccus drimophilus sp. nov., a novel bacterium from corn roots in Hunan.</title>
        <authorList>
            <person name="Li X."/>
        </authorList>
    </citation>
    <scope>NUCLEOTIDE SEQUENCE [LARGE SCALE GENOMIC DNA]</scope>
    <source>
        <strain evidence="3 4">NGMCC 1.201697</strain>
    </source>
</reference>
<protein>
    <submittedName>
        <fullName evidence="3">FliM/FliN family flagellar motor C-terminal domain-containing protein</fullName>
    </submittedName>
</protein>
<dbReference type="SUPFAM" id="SSF101801">
    <property type="entry name" value="Surface presentation of antigens (SPOA)"/>
    <property type="match status" value="1"/>
</dbReference>
<evidence type="ECO:0000313" key="3">
    <source>
        <dbReference type="EMBL" id="MFH5776040.1"/>
    </source>
</evidence>
<dbReference type="InterPro" id="IPR001543">
    <property type="entry name" value="FliN-like_C"/>
</dbReference>
<dbReference type="EMBL" id="JBIMPR010000014">
    <property type="protein sequence ID" value="MFH5776040.1"/>
    <property type="molecule type" value="Genomic_DNA"/>
</dbReference>
<proteinExistence type="predicted"/>
<feature type="domain" description="Flagellar motor switch protein FliN-like C-terminal" evidence="2">
    <location>
        <begin position="250"/>
        <end position="316"/>
    </location>
</feature>
<dbReference type="InterPro" id="IPR036429">
    <property type="entry name" value="SpoA-like_sf"/>
</dbReference>
<evidence type="ECO:0000256" key="1">
    <source>
        <dbReference type="SAM" id="MobiDB-lite"/>
    </source>
</evidence>
<keyword evidence="3" id="KW-0282">Flagellum</keyword>
<feature type="region of interest" description="Disordered" evidence="1">
    <location>
        <begin position="339"/>
        <end position="363"/>
    </location>
</feature>
<keyword evidence="4" id="KW-1185">Reference proteome</keyword>
<keyword evidence="3" id="KW-0966">Cell projection</keyword>
<comment type="caution">
    <text evidence="3">The sequence shown here is derived from an EMBL/GenBank/DDBJ whole genome shotgun (WGS) entry which is preliminary data.</text>
</comment>
<dbReference type="Gene3D" id="2.30.330.10">
    <property type="entry name" value="SpoA-like"/>
    <property type="match status" value="1"/>
</dbReference>
<dbReference type="Pfam" id="PF01052">
    <property type="entry name" value="FliMN_C"/>
    <property type="match status" value="1"/>
</dbReference>
<dbReference type="RefSeq" id="WP_395135127.1">
    <property type="nucleotide sequence ID" value="NZ_JBIMPR010000014.1"/>
</dbReference>
<organism evidence="3 4">
    <name type="scientific">Paracoccus broussonetiae subsp. drimophilus</name>
    <dbReference type="NCBI Taxonomy" id="3373869"/>
    <lineage>
        <taxon>Bacteria</taxon>
        <taxon>Pseudomonadati</taxon>
        <taxon>Pseudomonadota</taxon>
        <taxon>Alphaproteobacteria</taxon>
        <taxon>Rhodobacterales</taxon>
        <taxon>Paracoccaceae</taxon>
        <taxon>Paracoccus</taxon>
        <taxon>Paracoccus broussonetiae</taxon>
    </lineage>
</organism>
<evidence type="ECO:0000259" key="2">
    <source>
        <dbReference type="Pfam" id="PF01052"/>
    </source>
</evidence>
<dbReference type="Proteomes" id="UP001609376">
    <property type="component" value="Unassembled WGS sequence"/>
</dbReference>
<name>A0ABW7LPJ3_9RHOB</name>
<sequence>MDSTDSAASGDRTGDGVLRKLIAERSRLRAGAPPMPEPAGTISLERAVSTALARAAERAHRLPLFVEKLAISQVSLPELPELLPERALLAVIEGPRDQPGVIAICPGLLTSLIEMQALGRVTSRPAAPRRATRTDAAISEDFVNGLLTELHLAARGQQEMPGFAGFRYVTYLDDPRPLGLMLEDGQMSFMSLDLRIGASGQRQGRIQVAMPVPAAPAIAATRAPLLNAPDAPPAPEAPRLDAEISLALAVQRAPVHLTGILCRRMLSLRALRGLVPGSVIPLPQHALDDARIETVTGQLVARGKLGEADGFHAIRLGPGMGARLDIPETGRIRTATESLTEVGGQDPFRDSEAPKQGSVRAAG</sequence>
<keyword evidence="3" id="KW-0969">Cilium</keyword>
<accession>A0ABW7LPJ3</accession>
<evidence type="ECO:0000313" key="4">
    <source>
        <dbReference type="Proteomes" id="UP001609376"/>
    </source>
</evidence>